<dbReference type="EMBL" id="JAEVHM010000029">
    <property type="protein sequence ID" value="MBM0232021.1"/>
    <property type="molecule type" value="Genomic_DNA"/>
</dbReference>
<comment type="caution">
    <text evidence="2">The sequence shown here is derived from an EMBL/GenBank/DDBJ whole genome shotgun (WGS) entry which is preliminary data.</text>
</comment>
<evidence type="ECO:0000313" key="3">
    <source>
        <dbReference type="Proteomes" id="UP000601027"/>
    </source>
</evidence>
<keyword evidence="1" id="KW-0732">Signal</keyword>
<keyword evidence="3" id="KW-1185">Reference proteome</keyword>
<evidence type="ECO:0000256" key="1">
    <source>
        <dbReference type="SAM" id="SignalP"/>
    </source>
</evidence>
<reference evidence="2 3" key="1">
    <citation type="submission" date="2021-01" db="EMBL/GenBank/DDBJ databases">
        <title>Draft genome sequence of Micromonospora sp. strain STR1_7.</title>
        <authorList>
            <person name="Karlyshev A."/>
            <person name="Jawad R."/>
        </authorList>
    </citation>
    <scope>NUCLEOTIDE SEQUENCE [LARGE SCALE GENOMIC DNA]</scope>
    <source>
        <strain evidence="2 3">STR1-7</strain>
    </source>
</reference>
<evidence type="ECO:0000313" key="2">
    <source>
        <dbReference type="EMBL" id="MBM0232021.1"/>
    </source>
</evidence>
<sequence>MRLRSFVTAALAAVLAASALAPPAPAAAVTADRWGFAYVKDPTVAVWTVLDTSRQWGSWKTAFPAAWADGIRLAPGRFQVRFPQVGSSSRGVPHVTPVNRTGHYCEVVRWFQSGADEIVDVQCHKPGGTREDTPFTVLWTTSSGVLPAGTSHAYTQWGGGAVVQSYNSTGVANAVGPLGVGQYLVRLPGVGLAGLLAGNVQVTAVQPNAGPRRCKVYSWSAVGTDVQVYVFCYDQAGAFINTDFALSYHRRRPVIGSLGPPSYFGYLGTAVGGPTNDNSMLGVGANSVAPLAPAGRYLATFPQIGIRETHAQVVAQGAGSNYCHLTQPWTYTVNADANVDVICFDNAGVVTPHRFLATFTSRL</sequence>
<protein>
    <submittedName>
        <fullName evidence="2">Uncharacterized protein</fullName>
    </submittedName>
</protein>
<gene>
    <name evidence="2" type="ORF">JNW91_09170</name>
</gene>
<organism evidence="2 3">
    <name type="scientific">Micromonospora parastrephiae</name>
    <dbReference type="NCBI Taxonomy" id="2806101"/>
    <lineage>
        <taxon>Bacteria</taxon>
        <taxon>Bacillati</taxon>
        <taxon>Actinomycetota</taxon>
        <taxon>Actinomycetes</taxon>
        <taxon>Micromonosporales</taxon>
        <taxon>Micromonosporaceae</taxon>
        <taxon>Micromonospora</taxon>
    </lineage>
</organism>
<accession>A0ABS1XRX3</accession>
<name>A0ABS1XRX3_9ACTN</name>
<proteinExistence type="predicted"/>
<feature type="signal peptide" evidence="1">
    <location>
        <begin position="1"/>
        <end position="26"/>
    </location>
</feature>
<dbReference type="Proteomes" id="UP000601027">
    <property type="component" value="Unassembled WGS sequence"/>
</dbReference>
<feature type="chain" id="PRO_5046975439" evidence="1">
    <location>
        <begin position="27"/>
        <end position="363"/>
    </location>
</feature>
<dbReference type="RefSeq" id="WP_203174463.1">
    <property type="nucleotide sequence ID" value="NZ_JAEVHM010000029.1"/>
</dbReference>